<dbReference type="PANTHER" id="PTHR14296">
    <property type="entry name" value="REMODELING AND SPACING FACTOR 1"/>
    <property type="match status" value="1"/>
</dbReference>
<feature type="compositionally biased region" description="Low complexity" evidence="1">
    <location>
        <begin position="818"/>
        <end position="832"/>
    </location>
</feature>
<feature type="compositionally biased region" description="Basic and acidic residues" evidence="1">
    <location>
        <begin position="339"/>
        <end position="351"/>
    </location>
</feature>
<feature type="compositionally biased region" description="Basic and acidic residues" evidence="1">
    <location>
        <begin position="684"/>
        <end position="697"/>
    </location>
</feature>
<name>A0AA88I4A1_ARTSF</name>
<feature type="compositionally biased region" description="Low complexity" evidence="1">
    <location>
        <begin position="380"/>
        <end position="399"/>
    </location>
</feature>
<feature type="region of interest" description="Disordered" evidence="1">
    <location>
        <begin position="158"/>
        <end position="409"/>
    </location>
</feature>
<evidence type="ECO:0000313" key="3">
    <source>
        <dbReference type="Proteomes" id="UP001187531"/>
    </source>
</evidence>
<dbReference type="InterPro" id="IPR028938">
    <property type="entry name" value="Rsf1-like"/>
</dbReference>
<feature type="region of interest" description="Disordered" evidence="1">
    <location>
        <begin position="525"/>
        <end position="550"/>
    </location>
</feature>
<dbReference type="GO" id="GO:0006355">
    <property type="term" value="P:regulation of DNA-templated transcription"/>
    <property type="evidence" value="ECO:0007669"/>
    <property type="project" value="InterPro"/>
</dbReference>
<evidence type="ECO:0000256" key="1">
    <source>
        <dbReference type="SAM" id="MobiDB-lite"/>
    </source>
</evidence>
<gene>
    <name evidence="2" type="ORF">QYM36_005385</name>
</gene>
<dbReference type="GO" id="GO:0031213">
    <property type="term" value="C:RSF complex"/>
    <property type="evidence" value="ECO:0007669"/>
    <property type="project" value="InterPro"/>
</dbReference>
<accession>A0AA88I4A1</accession>
<feature type="region of interest" description="Disordered" evidence="1">
    <location>
        <begin position="811"/>
        <end position="841"/>
    </location>
</feature>
<feature type="compositionally biased region" description="Basic and acidic residues" evidence="1">
    <location>
        <begin position="213"/>
        <end position="226"/>
    </location>
</feature>
<feature type="compositionally biased region" description="Acidic residues" evidence="1">
    <location>
        <begin position="531"/>
        <end position="541"/>
    </location>
</feature>
<dbReference type="PANTHER" id="PTHR14296:SF3">
    <property type="entry name" value="DIKAR, ISOFORM F"/>
    <property type="match status" value="1"/>
</dbReference>
<feature type="compositionally biased region" description="Basic and acidic residues" evidence="1">
    <location>
        <begin position="175"/>
        <end position="190"/>
    </location>
</feature>
<feature type="compositionally biased region" description="Polar residues" evidence="1">
    <location>
        <begin position="453"/>
        <end position="472"/>
    </location>
</feature>
<feature type="compositionally biased region" description="Polar residues" evidence="1">
    <location>
        <begin position="197"/>
        <end position="212"/>
    </location>
</feature>
<keyword evidence="3" id="KW-1185">Reference proteome</keyword>
<dbReference type="AlphaFoldDB" id="A0AA88I4A1"/>
<dbReference type="EMBL" id="JAVRJZ010000008">
    <property type="protein sequence ID" value="KAK2719889.1"/>
    <property type="molecule type" value="Genomic_DNA"/>
</dbReference>
<comment type="caution">
    <text evidence="2">The sequence shown here is derived from an EMBL/GenBank/DDBJ whole genome shotgun (WGS) entry which is preliminary data.</text>
</comment>
<reference evidence="2" key="1">
    <citation type="submission" date="2023-07" db="EMBL/GenBank/DDBJ databases">
        <title>Chromosome-level genome assembly of Artemia franciscana.</title>
        <authorList>
            <person name="Jo E."/>
        </authorList>
    </citation>
    <scope>NUCLEOTIDE SEQUENCE</scope>
    <source>
        <tissue evidence="2">Whole body</tissue>
    </source>
</reference>
<feature type="region of interest" description="Disordered" evidence="1">
    <location>
        <begin position="682"/>
        <end position="708"/>
    </location>
</feature>
<feature type="compositionally biased region" description="Polar residues" evidence="1">
    <location>
        <begin position="352"/>
        <end position="371"/>
    </location>
</feature>
<proteinExistence type="predicted"/>
<feature type="non-terminal residue" evidence="2">
    <location>
        <position position="951"/>
    </location>
</feature>
<feature type="region of interest" description="Disordered" evidence="1">
    <location>
        <begin position="453"/>
        <end position="480"/>
    </location>
</feature>
<dbReference type="Proteomes" id="UP001187531">
    <property type="component" value="Unassembled WGS sequence"/>
</dbReference>
<protein>
    <submittedName>
        <fullName evidence="2">Uncharacterized protein</fullName>
    </submittedName>
</protein>
<evidence type="ECO:0000313" key="2">
    <source>
        <dbReference type="EMBL" id="KAK2719889.1"/>
    </source>
</evidence>
<organism evidence="2 3">
    <name type="scientific">Artemia franciscana</name>
    <name type="common">Brine shrimp</name>
    <name type="synonym">Artemia sanfranciscana</name>
    <dbReference type="NCBI Taxonomy" id="6661"/>
    <lineage>
        <taxon>Eukaryota</taxon>
        <taxon>Metazoa</taxon>
        <taxon>Ecdysozoa</taxon>
        <taxon>Arthropoda</taxon>
        <taxon>Crustacea</taxon>
        <taxon>Branchiopoda</taxon>
        <taxon>Anostraca</taxon>
        <taxon>Artemiidae</taxon>
        <taxon>Artemia</taxon>
    </lineage>
</organism>
<sequence>MLPSIFVHVVPKLLSDLIIKLLKRAKRTFRTGQWETAILRLSQIYSIPDTIEFESHGFAGSSIGAKVRLLKYLVETSLDNPGAGLKAEILRLGPEGLRFQPIGRDKHGRKYWYIVDTECNIWLYMEDEDDEKWELLARDRESVSRVIENLVSETETIVKENTSESVSPEDTIDDTQFKEKIESDQRKDEENIGDAEGSSSEVNNKDQGGSNSDKVDNDIIGEEVREPAVLVSGPGRGSEPESGNQGEDESDQKKEVSAVIVEDMPLGQNIPASVQGTDDKTNVDQSDSATVQGHIEAQCASSEAETLSEGKAPANIAEPSQQLKEEMEVNNSSALNPDGSKDDASLEKDSVSIDSECQISKVSESESISNDQSKRKENTVVEYSSVVSVSNVENDPSVELYDKEENADCSDTRISLSQNDDYESPASSSITSQEFQTVPNICKSILKPTASLTGPASLGKTQLDNSESQDSMQNEKEDPSLAVGLSNISSYTPIQTILGNNAEAGGNIYLTKTETTHMVCRPKKVSSDLNDAPDIESETLDESSPKVVNKDKVSVDKRDLELGKLSDKLPMSNENICNEHIDMEKVDSILNEKCNEKISVQSSICKNVTDNGGTVSLTNIQNENNDSLGSICQGKIGESDEKHAATVTEGNDNERVLIDKSATEGNDNDRVLIDKSASSKNVKKTVDEISGKTKDLDPENSGKSGNDELLIRSDSLKTGAASGTEEILCEMKGQDLKPNAGIMTYEKGKDGDLKDNISVVEPDLQKTKRVTIECNKSTSLTNEPDSSPIEKDKLLQNNLESQKSGTVLLAAKNDDVNSGSQKSDSTISSSDESQSKKESKKPFLKIRSDLLAVSNPKKCVEKSILPKKKPTDLPEESNKRLTRTSASLKTLNDNALIPLPPVIKIKKIPGGSLSIVGNVKTPINDMNDPLDISPQKAKKNSNDVTPILPKG</sequence>
<feature type="region of interest" description="Disordered" evidence="1">
    <location>
        <begin position="926"/>
        <end position="951"/>
    </location>
</feature>